<comment type="function">
    <text evidence="1">Required for the transposition of the insertion element.</text>
</comment>
<protein>
    <submittedName>
        <fullName evidence="7">Transposase</fullName>
    </submittedName>
</protein>
<accession>A0A1A3GXQ0</accession>
<dbReference type="GO" id="GO:0005829">
    <property type="term" value="C:cytosol"/>
    <property type="evidence" value="ECO:0007669"/>
    <property type="project" value="TreeGrafter"/>
</dbReference>
<dbReference type="InterPro" id="IPR001598">
    <property type="entry name" value="Transposase_IS30_CS"/>
</dbReference>
<keyword evidence="4" id="KW-0238">DNA-binding</keyword>
<dbReference type="EMBL" id="LZLC01000146">
    <property type="protein sequence ID" value="OBJ40817.1"/>
    <property type="molecule type" value="Genomic_DNA"/>
</dbReference>
<dbReference type="SUPFAM" id="SSF53098">
    <property type="entry name" value="Ribonuclease H-like"/>
    <property type="match status" value="1"/>
</dbReference>
<evidence type="ECO:0000259" key="6">
    <source>
        <dbReference type="PROSITE" id="PS50994"/>
    </source>
</evidence>
<evidence type="ECO:0000313" key="8">
    <source>
        <dbReference type="Proteomes" id="UP000093898"/>
    </source>
</evidence>
<dbReference type="InterPro" id="IPR012337">
    <property type="entry name" value="RNaseH-like_sf"/>
</dbReference>
<evidence type="ECO:0000256" key="2">
    <source>
        <dbReference type="ARBA" id="ARBA00006363"/>
    </source>
</evidence>
<keyword evidence="3" id="KW-0815">Transposition</keyword>
<keyword evidence="5" id="KW-0233">DNA recombination</keyword>
<evidence type="ECO:0000256" key="4">
    <source>
        <dbReference type="ARBA" id="ARBA00023125"/>
    </source>
</evidence>
<dbReference type="RefSeq" id="WP_064981962.1">
    <property type="nucleotide sequence ID" value="NZ_LZLC01000146.1"/>
</dbReference>
<dbReference type="GO" id="GO:0003677">
    <property type="term" value="F:DNA binding"/>
    <property type="evidence" value="ECO:0007669"/>
    <property type="project" value="UniProtKB-KW"/>
</dbReference>
<dbReference type="InterPro" id="IPR036397">
    <property type="entry name" value="RNaseH_sf"/>
</dbReference>
<comment type="similarity">
    <text evidence="2">Belongs to the transposase IS30 family.</text>
</comment>
<feature type="domain" description="Integrase catalytic" evidence="6">
    <location>
        <begin position="196"/>
        <end position="344"/>
    </location>
</feature>
<proteinExistence type="inferred from homology"/>
<evidence type="ECO:0000256" key="3">
    <source>
        <dbReference type="ARBA" id="ARBA00022578"/>
    </source>
</evidence>
<dbReference type="InterPro" id="IPR051917">
    <property type="entry name" value="Transposase-Integrase"/>
</dbReference>
<organism evidence="7 8">
    <name type="scientific">Mycolicibacterium mucogenicum</name>
    <name type="common">Mycobacterium mucogenicum</name>
    <dbReference type="NCBI Taxonomy" id="56689"/>
    <lineage>
        <taxon>Bacteria</taxon>
        <taxon>Bacillati</taxon>
        <taxon>Actinomycetota</taxon>
        <taxon>Actinomycetes</taxon>
        <taxon>Mycobacteriales</taxon>
        <taxon>Mycobacteriaceae</taxon>
        <taxon>Mycolicibacterium</taxon>
    </lineage>
</organism>
<dbReference type="GO" id="GO:0015074">
    <property type="term" value="P:DNA integration"/>
    <property type="evidence" value="ECO:0007669"/>
    <property type="project" value="InterPro"/>
</dbReference>
<dbReference type="NCBIfam" id="NF033563">
    <property type="entry name" value="transpos_IS30"/>
    <property type="match status" value="1"/>
</dbReference>
<dbReference type="Pfam" id="PF13936">
    <property type="entry name" value="HTH_38"/>
    <property type="match status" value="1"/>
</dbReference>
<dbReference type="AlphaFoldDB" id="A0A1A3GXQ0"/>
<dbReference type="InterPro" id="IPR053392">
    <property type="entry name" value="Transposase_IS30-like"/>
</dbReference>
<dbReference type="Proteomes" id="UP000093898">
    <property type="component" value="Unassembled WGS sequence"/>
</dbReference>
<evidence type="ECO:0000256" key="5">
    <source>
        <dbReference type="ARBA" id="ARBA00023172"/>
    </source>
</evidence>
<dbReference type="PANTHER" id="PTHR10948">
    <property type="entry name" value="TRANSPOSASE"/>
    <property type="match status" value="1"/>
</dbReference>
<dbReference type="PROSITE" id="PS50994">
    <property type="entry name" value="INTEGRASE"/>
    <property type="match status" value="1"/>
</dbReference>
<dbReference type="OrthoDB" id="9803231at2"/>
<dbReference type="InterPro" id="IPR001584">
    <property type="entry name" value="Integrase_cat-core"/>
</dbReference>
<dbReference type="Pfam" id="PF00665">
    <property type="entry name" value="rve"/>
    <property type="match status" value="1"/>
</dbReference>
<feature type="non-terminal residue" evidence="7">
    <location>
        <position position="1"/>
    </location>
</feature>
<gene>
    <name evidence="7" type="ORF">A5630_01575</name>
</gene>
<dbReference type="GO" id="GO:0006313">
    <property type="term" value="P:DNA transposition"/>
    <property type="evidence" value="ECO:0007669"/>
    <property type="project" value="InterPro"/>
</dbReference>
<feature type="non-terminal residue" evidence="7">
    <location>
        <position position="344"/>
    </location>
</feature>
<evidence type="ECO:0000313" key="7">
    <source>
        <dbReference type="EMBL" id="OBJ40817.1"/>
    </source>
</evidence>
<dbReference type="Gene3D" id="3.30.420.10">
    <property type="entry name" value="Ribonuclease H-like superfamily/Ribonuclease H"/>
    <property type="match status" value="1"/>
</dbReference>
<name>A0A1A3GXQ0_MYCMU</name>
<comment type="caution">
    <text evidence="7">The sequence shown here is derived from an EMBL/GenBank/DDBJ whole genome shotgun (WGS) entry which is preliminary data.</text>
</comment>
<reference evidence="7 8" key="1">
    <citation type="submission" date="2016-06" db="EMBL/GenBank/DDBJ databases">
        <authorList>
            <person name="Kjaerup R.B."/>
            <person name="Dalgaard T.S."/>
            <person name="Juul-Madsen H.R."/>
        </authorList>
    </citation>
    <scope>NUCLEOTIDE SEQUENCE [LARGE SCALE GENOMIC DNA]</scope>
    <source>
        <strain evidence="7 8">1127319.6</strain>
    </source>
</reference>
<sequence length="344" mass="38944">RRRLALEERIEIQVGVRTGESLRSIARRLGRAPSTIKREVDNNCELRNRYEGRKSGYRRKHAFGARQGGRSATVHYRALSAHDRSAESARRPKAGRLALDDRLRNEVQTRLKLRHSPQQIARRLREDFPDDPEMWVSHEAIYQAIYVQGRGSLRRELHQCLRTGRAVRRSQNVSGERRGRIRDMVMISDRPAAFSDRAVPGSWEGDLIIGSTVSGSAIGTLVERSTRFVMLLHLPDNHGALAVQEAIVAKMAELPEHLRRALTWDQGKEMANHATIAKATGLRIYFCDPHSPWQRGTNENTNGLLRQYFPKGTDLSLHGPGILDNVAAELNGRPRATLNWRTPA</sequence>
<evidence type="ECO:0000256" key="1">
    <source>
        <dbReference type="ARBA" id="ARBA00002190"/>
    </source>
</evidence>
<dbReference type="GO" id="GO:0004803">
    <property type="term" value="F:transposase activity"/>
    <property type="evidence" value="ECO:0007669"/>
    <property type="project" value="InterPro"/>
</dbReference>
<dbReference type="PANTHER" id="PTHR10948:SF23">
    <property type="entry name" value="TRANSPOSASE INSI FOR INSERTION SEQUENCE ELEMENT IS30A-RELATED"/>
    <property type="match status" value="1"/>
</dbReference>
<dbReference type="InterPro" id="IPR025246">
    <property type="entry name" value="IS30-like_HTH"/>
</dbReference>
<dbReference type="PROSITE" id="PS01043">
    <property type="entry name" value="TRANSPOSASE_IS30"/>
    <property type="match status" value="1"/>
</dbReference>